<name>A0A565BH11_9BRAS</name>
<dbReference type="AlphaFoldDB" id="A0A565BH11"/>
<gene>
    <name evidence="2" type="ORF">ANE_LOCUS10592</name>
</gene>
<evidence type="ECO:0000259" key="1">
    <source>
        <dbReference type="PROSITE" id="PS50846"/>
    </source>
</evidence>
<dbReference type="Gene3D" id="3.30.70.100">
    <property type="match status" value="1"/>
</dbReference>
<comment type="caution">
    <text evidence="2">The sequence shown here is derived from an EMBL/GenBank/DDBJ whole genome shotgun (WGS) entry which is preliminary data.</text>
</comment>
<protein>
    <recommendedName>
        <fullName evidence="1">HMA domain-containing protein</fullName>
    </recommendedName>
</protein>
<sequence>MKQRIVLKVDMSESEKSRKKAMKIVSGTSGVTSVTIQGQNDQLVVLGEEIDTAELTRELRKKVGPTTIIAVQVAPPPRPQQQQQSQTYQLGEHYNEMAPARRCICEIPNSGYCGFCRYMGQNSYPMVAPSYHTPVMYGGYRDEPDGCSIM</sequence>
<dbReference type="GO" id="GO:0046872">
    <property type="term" value="F:metal ion binding"/>
    <property type="evidence" value="ECO:0007669"/>
    <property type="project" value="InterPro"/>
</dbReference>
<dbReference type="PANTHER" id="PTHR46932">
    <property type="entry name" value="HEAVY METAL-ASSOCIATED ISOPRENYLATED PLANT PROTEIN 47"/>
    <property type="match status" value="1"/>
</dbReference>
<dbReference type="PROSITE" id="PS50846">
    <property type="entry name" value="HMA_2"/>
    <property type="match status" value="1"/>
</dbReference>
<dbReference type="EMBL" id="CABITT030000004">
    <property type="protein sequence ID" value="VVB00148.1"/>
    <property type="molecule type" value="Genomic_DNA"/>
</dbReference>
<proteinExistence type="predicted"/>
<dbReference type="InterPro" id="IPR006121">
    <property type="entry name" value="HMA_dom"/>
</dbReference>
<organism evidence="2 3">
    <name type="scientific">Arabis nemorensis</name>
    <dbReference type="NCBI Taxonomy" id="586526"/>
    <lineage>
        <taxon>Eukaryota</taxon>
        <taxon>Viridiplantae</taxon>
        <taxon>Streptophyta</taxon>
        <taxon>Embryophyta</taxon>
        <taxon>Tracheophyta</taxon>
        <taxon>Spermatophyta</taxon>
        <taxon>Magnoliopsida</taxon>
        <taxon>eudicotyledons</taxon>
        <taxon>Gunneridae</taxon>
        <taxon>Pentapetalae</taxon>
        <taxon>rosids</taxon>
        <taxon>malvids</taxon>
        <taxon>Brassicales</taxon>
        <taxon>Brassicaceae</taxon>
        <taxon>Arabideae</taxon>
        <taxon>Arabis</taxon>
    </lineage>
</organism>
<dbReference type="Proteomes" id="UP000489600">
    <property type="component" value="Unassembled WGS sequence"/>
</dbReference>
<accession>A0A565BH11</accession>
<reference evidence="2" key="1">
    <citation type="submission" date="2019-07" db="EMBL/GenBank/DDBJ databases">
        <authorList>
            <person name="Dittberner H."/>
        </authorList>
    </citation>
    <scope>NUCLEOTIDE SEQUENCE [LARGE SCALE GENOMIC DNA]</scope>
</reference>
<evidence type="ECO:0000313" key="3">
    <source>
        <dbReference type="Proteomes" id="UP000489600"/>
    </source>
</evidence>
<feature type="domain" description="HMA" evidence="1">
    <location>
        <begin position="2"/>
        <end position="71"/>
    </location>
</feature>
<dbReference type="InterPro" id="IPR042885">
    <property type="entry name" value="HIPP47/16"/>
</dbReference>
<dbReference type="OrthoDB" id="692882at2759"/>
<evidence type="ECO:0000313" key="2">
    <source>
        <dbReference type="EMBL" id="VVB00148.1"/>
    </source>
</evidence>
<keyword evidence="3" id="KW-1185">Reference proteome</keyword>
<dbReference type="PANTHER" id="PTHR46932:SF10">
    <property type="entry name" value="HEAVY METAL-ASSOCIATED DOMAIN PROTEIN"/>
    <property type="match status" value="1"/>
</dbReference>